<sequence>MTGPQEEVSRGPATRLHPHLEPVAAVLLSVATVMTAWSAYQSAQWGGEMATSYSAAGAARTEGNRAATLAGQQTIIDVQLFTDWLSALNEEQGQVLPTHYVPDPDRYSGFLFARFRPEFQPAVHAWLAQDPATDPDAPPSPFAMDEYVLAATTQAHELDAKADAAATRAHRANATKDDYVLATVMCASVLFFAGIGAKLSSPRVRLVMVGVAAVVLLSTVAVLVSFPVRV</sequence>
<feature type="transmembrane region" description="Helical" evidence="1">
    <location>
        <begin position="206"/>
        <end position="228"/>
    </location>
</feature>
<evidence type="ECO:0000313" key="3">
    <source>
        <dbReference type="Proteomes" id="UP000289954"/>
    </source>
</evidence>
<keyword evidence="1" id="KW-1133">Transmembrane helix</keyword>
<dbReference type="EMBL" id="BIMR01000127">
    <property type="protein sequence ID" value="GCE76730.1"/>
    <property type="molecule type" value="Genomic_DNA"/>
</dbReference>
<protein>
    <recommendedName>
        <fullName evidence="4">DUF4337 domain-containing protein</fullName>
    </recommendedName>
</protein>
<reference evidence="2 3" key="1">
    <citation type="submission" date="2019-01" db="EMBL/GenBank/DDBJ databases">
        <title>Draft genome sequence of Cellulomonas takizawaensis strain TKZ-21.</title>
        <authorList>
            <person name="Yamamura H."/>
            <person name="Hayashi T."/>
            <person name="Hamada M."/>
            <person name="Serisawa Y."/>
            <person name="Matsuyama K."/>
            <person name="Nakagawa Y."/>
            <person name="Otoguro M."/>
            <person name="Yanagida F."/>
            <person name="Hayakawa M."/>
        </authorList>
    </citation>
    <scope>NUCLEOTIDE SEQUENCE [LARGE SCALE GENOMIC DNA]</scope>
    <source>
        <strain evidence="2 3">NBRC12680</strain>
    </source>
</reference>
<dbReference type="OrthoDB" id="3078502at2"/>
<dbReference type="AlphaFoldDB" id="A0A402DRE9"/>
<keyword evidence="1" id="KW-0472">Membrane</keyword>
<gene>
    <name evidence="2" type="ORF">CBZ_17860</name>
</gene>
<organism evidence="2 3">
    <name type="scientific">Cellulomonas biazotea</name>
    <dbReference type="NCBI Taxonomy" id="1709"/>
    <lineage>
        <taxon>Bacteria</taxon>
        <taxon>Bacillati</taxon>
        <taxon>Actinomycetota</taxon>
        <taxon>Actinomycetes</taxon>
        <taxon>Micrococcales</taxon>
        <taxon>Cellulomonadaceae</taxon>
        <taxon>Cellulomonas</taxon>
    </lineage>
</organism>
<name>A0A402DRE9_9CELL</name>
<dbReference type="RefSeq" id="WP_130781333.1">
    <property type="nucleotide sequence ID" value="NZ_BIMR01000127.1"/>
</dbReference>
<evidence type="ECO:0000256" key="1">
    <source>
        <dbReference type="SAM" id="Phobius"/>
    </source>
</evidence>
<accession>A0A402DRE9</accession>
<feature type="transmembrane region" description="Helical" evidence="1">
    <location>
        <begin position="179"/>
        <end position="200"/>
    </location>
</feature>
<comment type="caution">
    <text evidence="2">The sequence shown here is derived from an EMBL/GenBank/DDBJ whole genome shotgun (WGS) entry which is preliminary data.</text>
</comment>
<proteinExistence type="predicted"/>
<evidence type="ECO:0000313" key="2">
    <source>
        <dbReference type="EMBL" id="GCE76730.1"/>
    </source>
</evidence>
<evidence type="ECO:0008006" key="4">
    <source>
        <dbReference type="Google" id="ProtNLM"/>
    </source>
</evidence>
<keyword evidence="1" id="KW-0812">Transmembrane</keyword>
<dbReference type="Proteomes" id="UP000289954">
    <property type="component" value="Unassembled WGS sequence"/>
</dbReference>
<keyword evidence="3" id="KW-1185">Reference proteome</keyword>